<protein>
    <submittedName>
        <fullName evidence="2">Bifunctional protein GlmU</fullName>
        <ecNumber evidence="2">2.3.1.157</ecNumber>
    </submittedName>
</protein>
<sequence>MRLYQALGLQAKEIITVVGAGGKTSALICLARELAAVGHRVVVAPTTKMLLSQLRQLAEPVITRDTASLAAGVAAGLKRENLVTCGSGITDQGKVAGLDAAGVAALADLDIDYLLLEGDGAAGALLKAPAGHEPVIPPVTTLVVTVAGLPVLGRPLSLPFVHRPRLAAGLLGREEGSLVTAHDVARLLAHPHGGRKGVPPAARWVVLLNQAESYTALQAGREIAGAILAAGDDGVITDVTAISFTGGTRTINRVVLGAVATPAPVRQVLLRQAVPPGPVGVIVLAAGAGERYGGDKQLLSIAGQPMVRRAVATALAAVPGNVVVVLGHEAGRVAAALGGLAVNIAYNPGYRRGLSTSLQAGLAALGPESRAALFVLADQPGVTPEVITKLAGAYRQEGKKIIAPVYQGRRGNPVLIDRALWPEILALQGDVGAREIIRAHPEEVLTVAVDCPGIVKDIDTPSDYQAWLEEKRGGAGKCGIW</sequence>
<proteinExistence type="predicted"/>
<reference evidence="2 3" key="1">
    <citation type="submission" date="2019-11" db="EMBL/GenBank/DDBJ databases">
        <title>Genome sequence of Moorella glycerini DSM11254.</title>
        <authorList>
            <person name="Poehlein A."/>
            <person name="Boeer T."/>
            <person name="Daniel R."/>
        </authorList>
    </citation>
    <scope>NUCLEOTIDE SEQUENCE [LARGE SCALE GENOMIC DNA]</scope>
    <source>
        <strain evidence="2 3">DSM 11254</strain>
    </source>
</reference>
<evidence type="ECO:0000313" key="3">
    <source>
        <dbReference type="Proteomes" id="UP000425916"/>
    </source>
</evidence>
<dbReference type="Pfam" id="PF19842">
    <property type="entry name" value="YqeC"/>
    <property type="match status" value="1"/>
</dbReference>
<keyword evidence="2" id="KW-0012">Acyltransferase</keyword>
<dbReference type="AlphaFoldDB" id="A0A6I5ZNM7"/>
<dbReference type="OrthoDB" id="9797742at2"/>
<dbReference type="EC" id="2.3.1.157" evidence="2"/>
<dbReference type="GO" id="GO:0016779">
    <property type="term" value="F:nucleotidyltransferase activity"/>
    <property type="evidence" value="ECO:0007669"/>
    <property type="project" value="UniProtKB-ARBA"/>
</dbReference>
<dbReference type="InterPro" id="IPR029044">
    <property type="entry name" value="Nucleotide-diphossugar_trans"/>
</dbReference>
<keyword evidence="2" id="KW-0808">Transferase</keyword>
<dbReference type="EMBL" id="CP046244">
    <property type="protein sequence ID" value="QGP91239.1"/>
    <property type="molecule type" value="Genomic_DNA"/>
</dbReference>
<organism evidence="2 3">
    <name type="scientific">Neomoorella glycerini</name>
    <dbReference type="NCBI Taxonomy" id="55779"/>
    <lineage>
        <taxon>Bacteria</taxon>
        <taxon>Bacillati</taxon>
        <taxon>Bacillota</taxon>
        <taxon>Clostridia</taxon>
        <taxon>Neomoorellales</taxon>
        <taxon>Neomoorellaceae</taxon>
        <taxon>Neomoorella</taxon>
    </lineage>
</organism>
<gene>
    <name evidence="2" type="primary">glmU_1</name>
    <name evidence="2" type="ORF">MGLY_05660</name>
</gene>
<feature type="domain" description="MobA-like NTP transferase" evidence="1">
    <location>
        <begin position="281"/>
        <end position="442"/>
    </location>
</feature>
<dbReference type="GO" id="GO:0019134">
    <property type="term" value="F:glucosamine-1-phosphate N-acetyltransferase activity"/>
    <property type="evidence" value="ECO:0007669"/>
    <property type="project" value="UniProtKB-EC"/>
</dbReference>
<dbReference type="Pfam" id="PF12804">
    <property type="entry name" value="NTP_transf_3"/>
    <property type="match status" value="1"/>
</dbReference>
<dbReference type="PANTHER" id="PTHR43777">
    <property type="entry name" value="MOLYBDENUM COFACTOR CYTIDYLYLTRANSFERASE"/>
    <property type="match status" value="1"/>
</dbReference>
<dbReference type="Proteomes" id="UP000425916">
    <property type="component" value="Chromosome"/>
</dbReference>
<dbReference type="CDD" id="cd04182">
    <property type="entry name" value="GT_2_like_f"/>
    <property type="match status" value="1"/>
</dbReference>
<dbReference type="InterPro" id="IPR025877">
    <property type="entry name" value="MobA-like_NTP_Trfase"/>
</dbReference>
<dbReference type="SUPFAM" id="SSF53448">
    <property type="entry name" value="Nucleotide-diphospho-sugar transferases"/>
    <property type="match status" value="1"/>
</dbReference>
<dbReference type="Gene3D" id="3.90.550.10">
    <property type="entry name" value="Spore Coat Polysaccharide Biosynthesis Protein SpsA, Chain A"/>
    <property type="match status" value="1"/>
</dbReference>
<keyword evidence="3" id="KW-1185">Reference proteome</keyword>
<dbReference type="RefSeq" id="WP_156271647.1">
    <property type="nucleotide sequence ID" value="NZ_CP046244.1"/>
</dbReference>
<accession>A0A6I5ZNM7</accession>
<dbReference type="PANTHER" id="PTHR43777:SF1">
    <property type="entry name" value="MOLYBDENUM COFACTOR CYTIDYLYLTRANSFERASE"/>
    <property type="match status" value="1"/>
</dbReference>
<dbReference type="InterPro" id="IPR017587">
    <property type="entry name" value="YqeC"/>
</dbReference>
<name>A0A6I5ZNM7_9FIRM</name>
<evidence type="ECO:0000313" key="2">
    <source>
        <dbReference type="EMBL" id="QGP91239.1"/>
    </source>
</evidence>
<evidence type="ECO:0000259" key="1">
    <source>
        <dbReference type="Pfam" id="PF12804"/>
    </source>
</evidence>
<dbReference type="NCBIfam" id="TIGR03172">
    <property type="entry name" value="selenium cofactor biosynthesis protein YqeC"/>
    <property type="match status" value="1"/>
</dbReference>